<accession>A0A7S2NS11</accession>
<name>A0A7S2NS11_9EUKA</name>
<evidence type="ECO:0000313" key="2">
    <source>
        <dbReference type="EMBL" id="CAD9557277.1"/>
    </source>
</evidence>
<reference evidence="2" key="1">
    <citation type="submission" date="2021-01" db="EMBL/GenBank/DDBJ databases">
        <authorList>
            <person name="Corre E."/>
            <person name="Pelletier E."/>
            <person name="Niang G."/>
            <person name="Scheremetjew M."/>
            <person name="Finn R."/>
            <person name="Kale V."/>
            <person name="Holt S."/>
            <person name="Cochrane G."/>
            <person name="Meng A."/>
            <person name="Brown T."/>
            <person name="Cohen L."/>
        </authorList>
    </citation>
    <scope>NUCLEOTIDE SEQUENCE</scope>
    <source>
        <strain evidence="2">UTEX LB 985</strain>
    </source>
</reference>
<feature type="compositionally biased region" description="Acidic residues" evidence="1">
    <location>
        <begin position="76"/>
        <end position="86"/>
    </location>
</feature>
<proteinExistence type="predicted"/>
<gene>
    <name evidence="2" type="ORF">CBRE1094_LOCUS47724</name>
</gene>
<dbReference type="EMBL" id="HBGU01087359">
    <property type="protein sequence ID" value="CAD9557277.1"/>
    <property type="molecule type" value="Transcribed_RNA"/>
</dbReference>
<feature type="region of interest" description="Disordered" evidence="1">
    <location>
        <begin position="23"/>
        <end position="107"/>
    </location>
</feature>
<feature type="compositionally biased region" description="Basic residues" evidence="1">
    <location>
        <begin position="27"/>
        <end position="36"/>
    </location>
</feature>
<feature type="compositionally biased region" description="Basic and acidic residues" evidence="1">
    <location>
        <begin position="87"/>
        <end position="107"/>
    </location>
</feature>
<evidence type="ECO:0000256" key="1">
    <source>
        <dbReference type="SAM" id="MobiDB-lite"/>
    </source>
</evidence>
<sequence length="107" mass="11578">MTRHPCARRDVCRLLGHQLHLHEPKVKAAKKAKRPKSSSSGGEGGNSAHQNAGAGLRDGAGLREGGGSATAAREQAEEEDEGEVEVMGERSWEERDTELRKHAIELD</sequence>
<dbReference type="AlphaFoldDB" id="A0A7S2NS11"/>
<feature type="compositionally biased region" description="Gly residues" evidence="1">
    <location>
        <begin position="56"/>
        <end position="68"/>
    </location>
</feature>
<protein>
    <submittedName>
        <fullName evidence="2">Uncharacterized protein</fullName>
    </submittedName>
</protein>
<organism evidence="2">
    <name type="scientific">Haptolina brevifila</name>
    <dbReference type="NCBI Taxonomy" id="156173"/>
    <lineage>
        <taxon>Eukaryota</taxon>
        <taxon>Haptista</taxon>
        <taxon>Haptophyta</taxon>
        <taxon>Prymnesiophyceae</taxon>
        <taxon>Prymnesiales</taxon>
        <taxon>Prymnesiaceae</taxon>
        <taxon>Haptolina</taxon>
    </lineage>
</organism>